<name>A0AA43TS34_9LECA</name>
<feature type="region of interest" description="Disordered" evidence="1">
    <location>
        <begin position="142"/>
        <end position="161"/>
    </location>
</feature>
<dbReference type="EMBL" id="JAPUFD010000003">
    <property type="protein sequence ID" value="MDI1486228.1"/>
    <property type="molecule type" value="Genomic_DNA"/>
</dbReference>
<proteinExistence type="predicted"/>
<protein>
    <submittedName>
        <fullName evidence="2">Uncharacterized protein</fullName>
    </submittedName>
</protein>
<comment type="caution">
    <text evidence="2">The sequence shown here is derived from an EMBL/GenBank/DDBJ whole genome shotgun (WGS) entry which is preliminary data.</text>
</comment>
<dbReference type="Proteomes" id="UP001161017">
    <property type="component" value="Unassembled WGS sequence"/>
</dbReference>
<evidence type="ECO:0000256" key="1">
    <source>
        <dbReference type="SAM" id="MobiDB-lite"/>
    </source>
</evidence>
<evidence type="ECO:0000313" key="3">
    <source>
        <dbReference type="Proteomes" id="UP001161017"/>
    </source>
</evidence>
<dbReference type="AlphaFoldDB" id="A0AA43TS34"/>
<keyword evidence="3" id="KW-1185">Reference proteome</keyword>
<sequence>MTGIRDATTEDGMPAPVKTPTTEVEIAPSPETGASGGDVTVAGGVSDGAGVFKTTEDSSPGKPAGKVVLKTSTVSEESGDDTEVGTLSAKPAAVLGESLSTVVVAAPSESIADVVNVAVKFTIDDIDDVGSVGDVTGVAIKDDEELDPDADDAGTELTGGV</sequence>
<evidence type="ECO:0000313" key="2">
    <source>
        <dbReference type="EMBL" id="MDI1486228.1"/>
    </source>
</evidence>
<feature type="compositionally biased region" description="Acidic residues" evidence="1">
    <location>
        <begin position="142"/>
        <end position="154"/>
    </location>
</feature>
<organism evidence="2 3">
    <name type="scientific">Ramalina farinacea</name>
    <dbReference type="NCBI Taxonomy" id="258253"/>
    <lineage>
        <taxon>Eukaryota</taxon>
        <taxon>Fungi</taxon>
        <taxon>Dikarya</taxon>
        <taxon>Ascomycota</taxon>
        <taxon>Pezizomycotina</taxon>
        <taxon>Lecanoromycetes</taxon>
        <taxon>OSLEUM clade</taxon>
        <taxon>Lecanoromycetidae</taxon>
        <taxon>Lecanorales</taxon>
        <taxon>Lecanorineae</taxon>
        <taxon>Ramalinaceae</taxon>
        <taxon>Ramalina</taxon>
    </lineage>
</organism>
<accession>A0AA43TS34</accession>
<gene>
    <name evidence="2" type="ORF">OHK93_005454</name>
</gene>
<reference evidence="2" key="1">
    <citation type="journal article" date="2023" name="Genome Biol. Evol.">
        <title>First Whole Genome Sequence and Flow Cytometry Genome Size Data for the Lichen-Forming Fungus Ramalina farinacea (Ascomycota).</title>
        <authorList>
            <person name="Llewellyn T."/>
            <person name="Mian S."/>
            <person name="Hill R."/>
            <person name="Leitch I.J."/>
            <person name="Gaya E."/>
        </authorList>
    </citation>
    <scope>NUCLEOTIDE SEQUENCE</scope>
    <source>
        <strain evidence="2">LIQ254RAFAR</strain>
    </source>
</reference>
<feature type="region of interest" description="Disordered" evidence="1">
    <location>
        <begin position="1"/>
        <end position="67"/>
    </location>
</feature>